<dbReference type="InterPro" id="IPR012910">
    <property type="entry name" value="Plug_dom"/>
</dbReference>
<comment type="similarity">
    <text evidence="4">Belongs to the TonB-dependent receptor family.</text>
</comment>
<dbReference type="Gene3D" id="2.60.40.1120">
    <property type="entry name" value="Carboxypeptidase-like, regulatory domain"/>
    <property type="match status" value="1"/>
</dbReference>
<evidence type="ECO:0000313" key="8">
    <source>
        <dbReference type="EMBL" id="AZQ64399.1"/>
    </source>
</evidence>
<evidence type="ECO:0000259" key="7">
    <source>
        <dbReference type="Pfam" id="PF07715"/>
    </source>
</evidence>
<comment type="subcellular location">
    <subcellularLocation>
        <location evidence="1 4">Cell outer membrane</location>
    </subcellularLocation>
</comment>
<proteinExistence type="inferred from homology"/>
<dbReference type="InterPro" id="IPR008969">
    <property type="entry name" value="CarboxyPept-like_regulatory"/>
</dbReference>
<dbReference type="KEGG" id="fll:EI427_19940"/>
<dbReference type="EMBL" id="CP034562">
    <property type="protein sequence ID" value="AZQ64399.1"/>
    <property type="molecule type" value="Genomic_DNA"/>
</dbReference>
<dbReference type="AlphaFoldDB" id="A0A3Q9FSX8"/>
<keyword evidence="8" id="KW-0675">Receptor</keyword>
<dbReference type="SUPFAM" id="SSF56935">
    <property type="entry name" value="Porins"/>
    <property type="match status" value="1"/>
</dbReference>
<gene>
    <name evidence="8" type="ORF">EI427_19940</name>
</gene>
<keyword evidence="4" id="KW-0798">TonB box</keyword>
<evidence type="ECO:0000256" key="5">
    <source>
        <dbReference type="SAM" id="SignalP"/>
    </source>
</evidence>
<evidence type="ECO:0000256" key="4">
    <source>
        <dbReference type="RuleBase" id="RU003357"/>
    </source>
</evidence>
<dbReference type="OrthoDB" id="9768470at2"/>
<reference evidence="8 9" key="1">
    <citation type="submission" date="2018-12" db="EMBL/GenBank/DDBJ databases">
        <title>Flammeovirga pectinis sp. nov., isolated from the gut of the Korean scallop, Patinopecten yessoensis.</title>
        <authorList>
            <person name="Bae J.-W."/>
            <person name="Jeong Y.-S."/>
            <person name="Kang W."/>
        </authorList>
    </citation>
    <scope>NUCLEOTIDE SEQUENCE [LARGE SCALE GENOMIC DNA]</scope>
    <source>
        <strain evidence="8 9">L12M1</strain>
    </source>
</reference>
<dbReference type="Pfam" id="PF13715">
    <property type="entry name" value="CarbopepD_reg_2"/>
    <property type="match status" value="1"/>
</dbReference>
<evidence type="ECO:0000259" key="6">
    <source>
        <dbReference type="Pfam" id="PF00593"/>
    </source>
</evidence>
<accession>A0A3Q9FSX8</accession>
<evidence type="ECO:0000256" key="2">
    <source>
        <dbReference type="ARBA" id="ARBA00023136"/>
    </source>
</evidence>
<feature type="signal peptide" evidence="5">
    <location>
        <begin position="1"/>
        <end position="19"/>
    </location>
</feature>
<keyword evidence="5" id="KW-0732">Signal</keyword>
<evidence type="ECO:0000313" key="9">
    <source>
        <dbReference type="Proteomes" id="UP000267268"/>
    </source>
</evidence>
<protein>
    <submittedName>
        <fullName evidence="8">TonB-dependent receptor</fullName>
    </submittedName>
</protein>
<dbReference type="InterPro" id="IPR036942">
    <property type="entry name" value="Beta-barrel_TonB_sf"/>
</dbReference>
<dbReference type="PANTHER" id="PTHR40980:SF5">
    <property type="entry name" value="TONB-DEPENDENT RECEPTOR"/>
    <property type="match status" value="1"/>
</dbReference>
<dbReference type="RefSeq" id="WP_126618049.1">
    <property type="nucleotide sequence ID" value="NZ_CP034562.1"/>
</dbReference>
<dbReference type="InterPro" id="IPR000531">
    <property type="entry name" value="Beta-barrel_TonB"/>
</dbReference>
<dbReference type="SUPFAM" id="SSF49464">
    <property type="entry name" value="Carboxypeptidase regulatory domain-like"/>
    <property type="match status" value="1"/>
</dbReference>
<keyword evidence="2 4" id="KW-0472">Membrane</keyword>
<dbReference type="GO" id="GO:0009279">
    <property type="term" value="C:cell outer membrane"/>
    <property type="evidence" value="ECO:0007669"/>
    <property type="project" value="UniProtKB-SubCell"/>
</dbReference>
<evidence type="ECO:0000256" key="1">
    <source>
        <dbReference type="ARBA" id="ARBA00004442"/>
    </source>
</evidence>
<keyword evidence="3" id="KW-0998">Cell outer membrane</keyword>
<dbReference type="Gene3D" id="2.40.170.20">
    <property type="entry name" value="TonB-dependent receptor, beta-barrel domain"/>
    <property type="match status" value="1"/>
</dbReference>
<dbReference type="Proteomes" id="UP000267268">
    <property type="component" value="Chromosome 1"/>
</dbReference>
<name>A0A3Q9FSX8_9BACT</name>
<feature type="domain" description="TonB-dependent receptor-like beta-barrel" evidence="6">
    <location>
        <begin position="401"/>
        <end position="880"/>
    </location>
</feature>
<dbReference type="Pfam" id="PF07715">
    <property type="entry name" value="Plug"/>
    <property type="match status" value="1"/>
</dbReference>
<sequence length="916" mass="101443">MKNILILILFTSFSIGTWAQSGTITGTVIDAESGEEIIGASVIIKGTTNGASTDVFGNFTFKAMEGSHTIVASFIGYQTASKTINITAGTKQTLSFSLLIDAQELEAVEIVAKANKESAQVLMVERKNADVMLQSIGAEEMSVKGISDVEGAMTQISGVTKVNGKGLFVRGLGDRYNNATMNGLPIPSTNPDLKMIPLSIFPSDIVKNISVSKTASPELYGDFAGANVDIKLKDYPDDPFFTIGVSGSYNTQATFQDFKTQPDGQFEGLGFTGNGREMPSNGVPPIIGGEQGGYETSWSPTVNKVPMAINFNAAGGKFWNIGNEGGFGFVASIAHNNKYEHLSGKYAAYNAQASPTVDYQRDQWIYSTNTSALANMTFKINNRHKININNIFVNESFNSVDENFGYHRDFDQENLFIRRNTYLQNTIWVAQLTGDHSFLDNDRLKLTWGVSRSQTGSQEPDRKQLLFDGKGPNVNLFTLNPIDNHRYWGDMNEVEYGAKGELSYGFGTFNTHNDTYRSTIKIGYQGKAKNRDFEWYQTGIYGSGANGIDSNNPNGQINKWLQDGTLEYRPYEVADTYFNAQMDIHAFYTGYDYEIIPSKLKMNIGVRTEIGRQYVKYRLRQDALDAPFRENTYETAEFLPSANFKYSLNDKSNFRLAASKTITRPGMREIIPFEYQSVAGGESIIGNPNLKNSENYNLDLKYEIFPNSGEIFSIGAFGKFLDNPIERVTKPAAGTLYTYENVGSAVVAGVEVEFQKNVGNIINNGNPMLDKLSVGFNGTLMYSRMRIGDNVSTVVTNRERELQGASPYILNANMGYNQEWFGGNINSIFTIAYTTFGDRLYASGSYGAGDIYEKSFGTLDFIIRNKIKDNLSLNISAKNLLNPSIERYQEFEGGVIKPISSYKRGAEFSIGLSYTF</sequence>
<keyword evidence="9" id="KW-1185">Reference proteome</keyword>
<dbReference type="InterPro" id="IPR037066">
    <property type="entry name" value="Plug_dom_sf"/>
</dbReference>
<organism evidence="8 9">
    <name type="scientific">Flammeovirga pectinis</name>
    <dbReference type="NCBI Taxonomy" id="2494373"/>
    <lineage>
        <taxon>Bacteria</taxon>
        <taxon>Pseudomonadati</taxon>
        <taxon>Bacteroidota</taxon>
        <taxon>Cytophagia</taxon>
        <taxon>Cytophagales</taxon>
        <taxon>Flammeovirgaceae</taxon>
        <taxon>Flammeovirga</taxon>
    </lineage>
</organism>
<evidence type="ECO:0000256" key="3">
    <source>
        <dbReference type="ARBA" id="ARBA00023237"/>
    </source>
</evidence>
<dbReference type="PANTHER" id="PTHR40980">
    <property type="entry name" value="PLUG DOMAIN-CONTAINING PROTEIN"/>
    <property type="match status" value="1"/>
</dbReference>
<feature type="domain" description="TonB-dependent receptor plug" evidence="7">
    <location>
        <begin position="129"/>
        <end position="225"/>
    </location>
</feature>
<dbReference type="Pfam" id="PF00593">
    <property type="entry name" value="TonB_dep_Rec_b-barrel"/>
    <property type="match status" value="1"/>
</dbReference>
<dbReference type="Gene3D" id="2.170.130.10">
    <property type="entry name" value="TonB-dependent receptor, plug domain"/>
    <property type="match status" value="1"/>
</dbReference>
<feature type="chain" id="PRO_5018652863" evidence="5">
    <location>
        <begin position="20"/>
        <end position="916"/>
    </location>
</feature>